<name>A0A1C6VWF6_9ACTN</name>
<evidence type="ECO:0000313" key="1">
    <source>
        <dbReference type="EMBL" id="SCL70434.1"/>
    </source>
</evidence>
<evidence type="ECO:0000313" key="2">
    <source>
        <dbReference type="Proteomes" id="UP000199001"/>
    </source>
</evidence>
<keyword evidence="2" id="KW-1185">Reference proteome</keyword>
<organism evidence="1 2">
    <name type="scientific">Micromonospora citrea</name>
    <dbReference type="NCBI Taxonomy" id="47855"/>
    <lineage>
        <taxon>Bacteria</taxon>
        <taxon>Bacillati</taxon>
        <taxon>Actinomycetota</taxon>
        <taxon>Actinomycetes</taxon>
        <taxon>Micromonosporales</taxon>
        <taxon>Micromonosporaceae</taxon>
        <taxon>Micromonospora</taxon>
    </lineage>
</organism>
<gene>
    <name evidence="1" type="ORF">GA0070606_5398</name>
</gene>
<dbReference type="AlphaFoldDB" id="A0A1C6VWF6"/>
<dbReference type="OrthoDB" id="3394010at2"/>
<dbReference type="STRING" id="47855.GA0070606_5398"/>
<dbReference type="EMBL" id="FMHZ01000002">
    <property type="protein sequence ID" value="SCL70434.1"/>
    <property type="molecule type" value="Genomic_DNA"/>
</dbReference>
<sequence>MSVTILVPDLVAAHGYACQRSGRGKGCERLGWTICRTCGWWGDLWEGDQPPLTDAGHVCDPEVVARRNVARRRTDG</sequence>
<dbReference type="RefSeq" id="WP_141721820.1">
    <property type="nucleotide sequence ID" value="NZ_FMHZ01000002.1"/>
</dbReference>
<dbReference type="Proteomes" id="UP000199001">
    <property type="component" value="Unassembled WGS sequence"/>
</dbReference>
<reference evidence="2" key="1">
    <citation type="submission" date="2016-06" db="EMBL/GenBank/DDBJ databases">
        <authorList>
            <person name="Varghese N."/>
            <person name="Submissions Spin"/>
        </authorList>
    </citation>
    <scope>NUCLEOTIDE SEQUENCE [LARGE SCALE GENOMIC DNA]</scope>
    <source>
        <strain evidence="2">DSM 43903</strain>
    </source>
</reference>
<protein>
    <submittedName>
        <fullName evidence="1">Uncharacterized protein</fullName>
    </submittedName>
</protein>
<proteinExistence type="predicted"/>
<accession>A0A1C6VWF6</accession>